<dbReference type="AlphaFoldDB" id="A0A1M2UYC5"/>
<dbReference type="Gene3D" id="3.40.50.300">
    <property type="entry name" value="P-loop containing nucleotide triphosphate hydrolases"/>
    <property type="match status" value="1"/>
</dbReference>
<evidence type="ECO:0000313" key="5">
    <source>
        <dbReference type="Proteomes" id="UP000183986"/>
    </source>
</evidence>
<dbReference type="Proteomes" id="UP000183986">
    <property type="component" value="Unassembled WGS sequence"/>
</dbReference>
<organism evidence="4 5">
    <name type="scientific">Marinobacter nauticus</name>
    <name type="common">Marinobacter hydrocarbonoclasticus</name>
    <name type="synonym">Marinobacter aquaeolei</name>
    <dbReference type="NCBI Taxonomy" id="2743"/>
    <lineage>
        <taxon>Bacteria</taxon>
        <taxon>Pseudomonadati</taxon>
        <taxon>Pseudomonadota</taxon>
        <taxon>Gammaproteobacteria</taxon>
        <taxon>Pseudomonadales</taxon>
        <taxon>Marinobacteraceae</taxon>
        <taxon>Marinobacter</taxon>
    </lineage>
</organism>
<dbReference type="InterPro" id="IPR027417">
    <property type="entry name" value="P-loop_NTPase"/>
</dbReference>
<evidence type="ECO:0000256" key="1">
    <source>
        <dbReference type="SAM" id="Coils"/>
    </source>
</evidence>
<evidence type="ECO:0000259" key="3">
    <source>
        <dbReference type="Pfam" id="PF18709"/>
    </source>
</evidence>
<reference evidence="4" key="1">
    <citation type="submission" date="2016-11" db="EMBL/GenBank/DDBJ databases">
        <title>Draft Genome Sequence of Marinobacter hydrocarbonoclasticus strain STW2, a polyaromatic aromatic hydrocarbon degrading and denitrifying bacterium from rhizosphere of Seagrass Enhalus acodoides.</title>
        <authorList>
            <person name="Ling J."/>
            <person name="Dong J."/>
        </authorList>
    </citation>
    <scope>NUCLEOTIDE SEQUENCE [LARGE SCALE GENOMIC DNA]</scope>
    <source>
        <strain evidence="4">STW2</strain>
    </source>
</reference>
<dbReference type="InterPro" id="IPR040576">
    <property type="entry name" value="DLP_helical"/>
</dbReference>
<proteinExistence type="predicted"/>
<protein>
    <submittedName>
        <fullName evidence="4">GTP-binding protein</fullName>
    </submittedName>
</protein>
<dbReference type="Pfam" id="PF00350">
    <property type="entry name" value="Dynamin_N"/>
    <property type="match status" value="1"/>
</dbReference>
<evidence type="ECO:0000259" key="2">
    <source>
        <dbReference type="Pfam" id="PF00350"/>
    </source>
</evidence>
<evidence type="ECO:0000313" key="4">
    <source>
        <dbReference type="EMBL" id="OJT00355.1"/>
    </source>
</evidence>
<name>A0A1M2UYC5_MARNT</name>
<dbReference type="InterPro" id="IPR045063">
    <property type="entry name" value="Dynamin_N"/>
</dbReference>
<dbReference type="Pfam" id="PF18709">
    <property type="entry name" value="DLP_helical"/>
    <property type="match status" value="1"/>
</dbReference>
<keyword evidence="5" id="KW-1185">Reference proteome</keyword>
<dbReference type="OrthoDB" id="6402537at2"/>
<dbReference type="NCBIfam" id="NF041922">
    <property type="entry name" value="DLP_LeoA_gen"/>
    <property type="match status" value="1"/>
</dbReference>
<dbReference type="CDD" id="cd00882">
    <property type="entry name" value="Ras_like_GTPase"/>
    <property type="match status" value="1"/>
</dbReference>
<sequence>MEQFKQYNVSKQGVIDAFEELKTMLSELAAIGVDVETDLKKIESALASVEQDVLRIALMGAFSDGKTSVIAAWLGKVMADMKIDMDESSDSVAIYKPEGLPEKCEIVDTPGLFGDKEKEIDGDTVVYSDLTKQYISEAHIILYVVDATNPLKESHGEIARWLLRDLEKLSSTIFVINKMDEVTDLTEDQLFEEQAQIKADNLKKKLARVASLNDSEVESLNIVCIASNPNGRGLEFWFGKPAHYEARSRINNLKAATQKILASSVSGNLIAKTGMDVVSDIVRQRVSKAHAQLKELEVFAQQRQHESDRIASDISSGRSEVKRLASELFEELQSMERQYLSKLRPLEMEGIRPYLEDELGYSEKGMGYKLHAKIKLTVDHYFDQATIVANRLSESISKELDTSESFLSSMSDGIFKGVGKSISAVSKVSPAAMKSVVFAARDALASVTGVVYKFKPWEATKIAGNITKYAGPAGAAVTVGAELYGAYKKHELEKELQDTKDEISEFVKNSFLDIYEILSDTEKTINFFAPQLKDYELIVTDLRSKLAEVEQSKAVLERLEPKLINLQSTALKAPL</sequence>
<keyword evidence="1" id="KW-0175">Coiled coil</keyword>
<dbReference type="RefSeq" id="WP_072677245.1">
    <property type="nucleotide sequence ID" value="NZ_MPKY01000001.1"/>
</dbReference>
<dbReference type="InterPro" id="IPR049678">
    <property type="entry name" value="LeoA-like"/>
</dbReference>
<feature type="domain" description="Dynamin-like helical" evidence="3">
    <location>
        <begin position="212"/>
        <end position="553"/>
    </location>
</feature>
<dbReference type="EMBL" id="MPKY01000001">
    <property type="protein sequence ID" value="OJT00355.1"/>
    <property type="molecule type" value="Genomic_DNA"/>
</dbReference>
<feature type="domain" description="Dynamin N-terminal" evidence="2">
    <location>
        <begin position="88"/>
        <end position="179"/>
    </location>
</feature>
<dbReference type="SUPFAM" id="SSF52540">
    <property type="entry name" value="P-loop containing nucleoside triphosphate hydrolases"/>
    <property type="match status" value="1"/>
</dbReference>
<comment type="caution">
    <text evidence="4">The sequence shown here is derived from an EMBL/GenBank/DDBJ whole genome shotgun (WGS) entry which is preliminary data.</text>
</comment>
<accession>A0A1M2UYC5</accession>
<feature type="coiled-coil region" evidence="1">
    <location>
        <begin position="489"/>
        <end position="559"/>
    </location>
</feature>
<gene>
    <name evidence="4" type="ORF">BEE62_09870</name>
</gene>